<reference evidence="1 2" key="1">
    <citation type="submission" date="2019-09" db="EMBL/GenBank/DDBJ databases">
        <title>A chromosome-level genome assembly of the Chinese tupelo Nyssa sinensis.</title>
        <authorList>
            <person name="Yang X."/>
            <person name="Kang M."/>
            <person name="Yang Y."/>
            <person name="Xiong H."/>
            <person name="Wang M."/>
            <person name="Zhang Z."/>
            <person name="Wang Z."/>
            <person name="Wu H."/>
            <person name="Ma T."/>
            <person name="Liu J."/>
            <person name="Xi Z."/>
        </authorList>
    </citation>
    <scope>NUCLEOTIDE SEQUENCE [LARGE SCALE GENOMIC DNA]</scope>
    <source>
        <strain evidence="1">J267</strain>
        <tissue evidence="1">Leaf</tissue>
    </source>
</reference>
<organism evidence="1 2">
    <name type="scientific">Nyssa sinensis</name>
    <dbReference type="NCBI Taxonomy" id="561372"/>
    <lineage>
        <taxon>Eukaryota</taxon>
        <taxon>Viridiplantae</taxon>
        <taxon>Streptophyta</taxon>
        <taxon>Embryophyta</taxon>
        <taxon>Tracheophyta</taxon>
        <taxon>Spermatophyta</taxon>
        <taxon>Magnoliopsida</taxon>
        <taxon>eudicotyledons</taxon>
        <taxon>Gunneridae</taxon>
        <taxon>Pentapetalae</taxon>
        <taxon>asterids</taxon>
        <taxon>Cornales</taxon>
        <taxon>Nyssaceae</taxon>
        <taxon>Nyssa</taxon>
    </lineage>
</organism>
<dbReference type="OrthoDB" id="1895912at2759"/>
<keyword evidence="2" id="KW-1185">Reference proteome</keyword>
<dbReference type="AlphaFoldDB" id="A0A5J5AG06"/>
<dbReference type="GO" id="GO:0009507">
    <property type="term" value="C:chloroplast"/>
    <property type="evidence" value="ECO:0007669"/>
    <property type="project" value="TreeGrafter"/>
</dbReference>
<dbReference type="EMBL" id="CM018045">
    <property type="protein sequence ID" value="KAA8528646.1"/>
    <property type="molecule type" value="Genomic_DNA"/>
</dbReference>
<dbReference type="PANTHER" id="PTHR36398">
    <property type="entry name" value="PLASMA MEMBRANE FUSION PROTEIN"/>
    <property type="match status" value="1"/>
</dbReference>
<name>A0A5J5AG06_9ASTE</name>
<evidence type="ECO:0000313" key="1">
    <source>
        <dbReference type="EMBL" id="KAA8528646.1"/>
    </source>
</evidence>
<sequence>MIILVGNSLQIAILILWTRTWMKFGGCSVPLLRIVFRKNSFVTLQASTGVEVCTFWLILKNASLWLDDIDPIKLEAEADLSELIRSFTSLNGMANEADIQLPAERE</sequence>
<gene>
    <name evidence="1" type="ORF">F0562_036001</name>
</gene>
<accession>A0A5J5AG06</accession>
<dbReference type="Proteomes" id="UP000325577">
    <property type="component" value="Linkage Group LG21"/>
</dbReference>
<dbReference type="PANTHER" id="PTHR36398:SF1">
    <property type="entry name" value="PLASMA MEMBRANE FUSION PROTEIN"/>
    <property type="match status" value="1"/>
</dbReference>
<protein>
    <submittedName>
        <fullName evidence="1">Uncharacterized protein</fullName>
    </submittedName>
</protein>
<evidence type="ECO:0000313" key="2">
    <source>
        <dbReference type="Proteomes" id="UP000325577"/>
    </source>
</evidence>
<proteinExistence type="predicted"/>